<feature type="compositionally biased region" description="Polar residues" evidence="2">
    <location>
        <begin position="1"/>
        <end position="13"/>
    </location>
</feature>
<proteinExistence type="predicted"/>
<feature type="compositionally biased region" description="Pro residues" evidence="2">
    <location>
        <begin position="42"/>
        <end position="55"/>
    </location>
</feature>
<feature type="compositionally biased region" description="Low complexity" evidence="2">
    <location>
        <begin position="134"/>
        <end position="155"/>
    </location>
</feature>
<evidence type="ECO:0000313" key="3">
    <source>
        <dbReference type="EMBL" id="KAJ4458032.1"/>
    </source>
</evidence>
<reference evidence="3" key="1">
    <citation type="journal article" date="2022" name="bioRxiv">
        <title>Genomics of Preaxostyla Flagellates Illuminates Evolutionary Transitions and the Path Towards Mitochondrial Loss.</title>
        <authorList>
            <person name="Novak L.V.F."/>
            <person name="Treitli S.C."/>
            <person name="Pyrih J."/>
            <person name="Halakuc P."/>
            <person name="Pipaliya S.V."/>
            <person name="Vacek V."/>
            <person name="Brzon O."/>
            <person name="Soukal P."/>
            <person name="Eme L."/>
            <person name="Dacks J.B."/>
            <person name="Karnkowska A."/>
            <person name="Elias M."/>
            <person name="Hampl V."/>
        </authorList>
    </citation>
    <scope>NUCLEOTIDE SEQUENCE</scope>
    <source>
        <strain evidence="3">RCP-MX</strain>
    </source>
</reference>
<feature type="compositionally biased region" description="Low complexity" evidence="2">
    <location>
        <begin position="94"/>
        <end position="112"/>
    </location>
</feature>
<protein>
    <submittedName>
        <fullName evidence="3">Uncharacterized protein</fullName>
    </submittedName>
</protein>
<organism evidence="3 4">
    <name type="scientific">Paratrimastix pyriformis</name>
    <dbReference type="NCBI Taxonomy" id="342808"/>
    <lineage>
        <taxon>Eukaryota</taxon>
        <taxon>Metamonada</taxon>
        <taxon>Preaxostyla</taxon>
        <taxon>Paratrimastigidae</taxon>
        <taxon>Paratrimastix</taxon>
    </lineage>
</organism>
<dbReference type="EMBL" id="JAPMOS010000035">
    <property type="protein sequence ID" value="KAJ4458032.1"/>
    <property type="molecule type" value="Genomic_DNA"/>
</dbReference>
<feature type="compositionally biased region" description="Polar residues" evidence="2">
    <location>
        <begin position="23"/>
        <end position="36"/>
    </location>
</feature>
<gene>
    <name evidence="3" type="ORF">PAPYR_6292</name>
</gene>
<name>A0ABQ8UI08_9EUKA</name>
<feature type="compositionally biased region" description="Low complexity" evidence="2">
    <location>
        <begin position="56"/>
        <end position="71"/>
    </location>
</feature>
<comment type="caution">
    <text evidence="3">The sequence shown here is derived from an EMBL/GenBank/DDBJ whole genome shotgun (WGS) entry which is preliminary data.</text>
</comment>
<dbReference type="Proteomes" id="UP001141327">
    <property type="component" value="Unassembled WGS sequence"/>
</dbReference>
<evidence type="ECO:0000256" key="1">
    <source>
        <dbReference type="SAM" id="Coils"/>
    </source>
</evidence>
<feature type="compositionally biased region" description="Polar residues" evidence="2">
    <location>
        <begin position="280"/>
        <end position="290"/>
    </location>
</feature>
<feature type="region of interest" description="Disordered" evidence="2">
    <location>
        <begin position="1"/>
        <end position="183"/>
    </location>
</feature>
<evidence type="ECO:0000256" key="2">
    <source>
        <dbReference type="SAM" id="MobiDB-lite"/>
    </source>
</evidence>
<sequence>MLNSRSVTATTMAGSGRVPTGTPIYSSSATPANDPTHQCPGASPPAVPLPIPAQQPPQQQTQQPIPGSTQPGVAERHHHHRHLAKPESKRRRPSTTPGALSTPAATTLPAPLRSSAARNPTKTPVLGQPPEVASTRGSSVRSSSPRGVTPSRGRSTTPGAKEADLSRVSATLMAGSPAGRKAREDRALGHMKRLAERRAHSVAHLQRETQRLTERLARLAEVEKELHRAQADRDQALASLRHSETVRLHQTSLIGVLTEEIATLRQRLAGRGAEPPAPVSPTTVGETTRR</sequence>
<feature type="region of interest" description="Disordered" evidence="2">
    <location>
        <begin position="268"/>
        <end position="290"/>
    </location>
</feature>
<feature type="coiled-coil region" evidence="1">
    <location>
        <begin position="202"/>
        <end position="239"/>
    </location>
</feature>
<evidence type="ECO:0000313" key="4">
    <source>
        <dbReference type="Proteomes" id="UP001141327"/>
    </source>
</evidence>
<feature type="compositionally biased region" description="Basic residues" evidence="2">
    <location>
        <begin position="76"/>
        <end position="93"/>
    </location>
</feature>
<keyword evidence="4" id="KW-1185">Reference proteome</keyword>
<accession>A0ABQ8UI08</accession>
<keyword evidence="1" id="KW-0175">Coiled coil</keyword>